<evidence type="ECO:0000256" key="12">
    <source>
        <dbReference type="ARBA" id="ARBA00023186"/>
    </source>
</evidence>
<dbReference type="AlphaFoldDB" id="A0A4U1BM71"/>
<feature type="disulfide bond" description="Redox-active" evidence="14">
    <location>
        <begin position="107"/>
        <end position="133"/>
    </location>
</feature>
<evidence type="ECO:0000256" key="4">
    <source>
        <dbReference type="ARBA" id="ARBA00022475"/>
    </source>
</evidence>
<evidence type="ECO:0000256" key="14">
    <source>
        <dbReference type="HAMAP-Rule" id="MF_00286"/>
    </source>
</evidence>
<dbReference type="EMBL" id="SWCJ01000009">
    <property type="protein sequence ID" value="TKB54255.1"/>
    <property type="molecule type" value="Genomic_DNA"/>
</dbReference>
<dbReference type="GO" id="GO:0005886">
    <property type="term" value="C:plasma membrane"/>
    <property type="evidence" value="ECO:0007669"/>
    <property type="project" value="UniProtKB-SubCell"/>
</dbReference>
<comment type="caution">
    <text evidence="16">The sequence shown here is derived from an EMBL/GenBank/DDBJ whole genome shotgun (WGS) entry which is preliminary data.</text>
</comment>
<evidence type="ECO:0000256" key="2">
    <source>
        <dbReference type="ARBA" id="ARBA00008823"/>
    </source>
</evidence>
<comment type="similarity">
    <text evidence="2 14">Belongs to the DsbB family.</text>
</comment>
<comment type="function">
    <text evidence="14">Required for disulfide bond formation in some periplasmic proteins. Acts by oxidizing the DsbA protein.</text>
</comment>
<keyword evidence="6 14" id="KW-0812">Transmembrane</keyword>
<dbReference type="GO" id="GO:0009055">
    <property type="term" value="F:electron transfer activity"/>
    <property type="evidence" value="ECO:0007669"/>
    <property type="project" value="UniProtKB-UniRule"/>
</dbReference>
<dbReference type="GO" id="GO:0006457">
    <property type="term" value="P:protein folding"/>
    <property type="evidence" value="ECO:0007669"/>
    <property type="project" value="InterPro"/>
</dbReference>
<dbReference type="Gene3D" id="1.20.1550.10">
    <property type="entry name" value="DsbB-like"/>
    <property type="match status" value="1"/>
</dbReference>
<evidence type="ECO:0000256" key="9">
    <source>
        <dbReference type="ARBA" id="ARBA00023002"/>
    </source>
</evidence>
<evidence type="ECO:0000256" key="15">
    <source>
        <dbReference type="SAM" id="Phobius"/>
    </source>
</evidence>
<dbReference type="InterPro" id="IPR023380">
    <property type="entry name" value="DsbB-like_sf"/>
</dbReference>
<comment type="caution">
    <text evidence="14">Lacks conserved residue(s) required for the propagation of feature annotation.</text>
</comment>
<evidence type="ECO:0000256" key="7">
    <source>
        <dbReference type="ARBA" id="ARBA00022982"/>
    </source>
</evidence>
<dbReference type="SUPFAM" id="SSF158442">
    <property type="entry name" value="DsbB-like"/>
    <property type="match status" value="1"/>
</dbReference>
<gene>
    <name evidence="14 16" type="primary">dsbB</name>
    <name evidence="16" type="ORF">FCL42_12725</name>
</gene>
<feature type="topological domain" description="Cytoplasmic" evidence="14">
    <location>
        <begin position="167"/>
        <end position="182"/>
    </location>
</feature>
<evidence type="ECO:0000313" key="16">
    <source>
        <dbReference type="EMBL" id="TKB54255.1"/>
    </source>
</evidence>
<dbReference type="RefSeq" id="WP_136863804.1">
    <property type="nucleotide sequence ID" value="NZ_SWCJ01000009.1"/>
</dbReference>
<accession>A0A4U1BM71</accession>
<dbReference type="InterPro" id="IPR022920">
    <property type="entry name" value="Disulphide_bond_form_DsbB"/>
</dbReference>
<name>A0A4U1BM71_9GAMM</name>
<protein>
    <recommendedName>
        <fullName evidence="14">Disulfide bond formation protein B</fullName>
    </recommendedName>
    <alternativeName>
        <fullName evidence="14">Disulfide oxidoreductase</fullName>
    </alternativeName>
</protein>
<keyword evidence="4 14" id="KW-1003">Cell membrane</keyword>
<keyword evidence="13 14" id="KW-0676">Redox-active center</keyword>
<keyword evidence="12 14" id="KW-0143">Chaperone</keyword>
<keyword evidence="5" id="KW-0997">Cell inner membrane</keyword>
<proteinExistence type="inferred from homology"/>
<evidence type="ECO:0000256" key="13">
    <source>
        <dbReference type="ARBA" id="ARBA00023284"/>
    </source>
</evidence>
<keyword evidence="17" id="KW-1185">Reference proteome</keyword>
<keyword evidence="11 14" id="KW-1015">Disulfide bond</keyword>
<dbReference type="Pfam" id="PF02600">
    <property type="entry name" value="DsbB"/>
    <property type="match status" value="1"/>
</dbReference>
<evidence type="ECO:0000256" key="8">
    <source>
        <dbReference type="ARBA" id="ARBA00022989"/>
    </source>
</evidence>
<feature type="topological domain" description="Periplasmic" evidence="14">
    <location>
        <begin position="32"/>
        <end position="49"/>
    </location>
</feature>
<keyword evidence="8 14" id="KW-1133">Transmembrane helix</keyword>
<organism evidence="16 17">
    <name type="scientific">Ferrimonas aestuarii</name>
    <dbReference type="NCBI Taxonomy" id="2569539"/>
    <lineage>
        <taxon>Bacteria</taxon>
        <taxon>Pseudomonadati</taxon>
        <taxon>Pseudomonadota</taxon>
        <taxon>Gammaproteobacteria</taxon>
        <taxon>Alteromonadales</taxon>
        <taxon>Ferrimonadaceae</taxon>
        <taxon>Ferrimonas</taxon>
    </lineage>
</organism>
<sequence>MLIQLHAFASQRRSWLILALGAFSLEIMALIFQYGMDLKPCVYCIYVRLAFFALMLVALIVAIAPEKNWLRKLGFLGWSATSLWALSLNLTLHAKQIEPPSLFGSTCDAIPNFPSWAPLHEWLPGVFMPTGDCGDSPWSWLGLSMAQWLVGVSSLLLLIAAIFWLADLYRPKKKECCGGGCH</sequence>
<comment type="subcellular location">
    <subcellularLocation>
        <location evidence="1">Cell inner membrane</location>
        <topology evidence="1">Multi-pass membrane protein</topology>
    </subcellularLocation>
    <subcellularLocation>
        <location evidence="14">Cell membrane</location>
        <topology evidence="14">Multi-pass membrane protein</topology>
    </subcellularLocation>
</comment>
<dbReference type="OrthoDB" id="3711263at2"/>
<dbReference type="InterPro" id="IPR003752">
    <property type="entry name" value="DiS_bond_form_DsbB/BdbC"/>
</dbReference>
<feature type="transmembrane region" description="Helical" evidence="15">
    <location>
        <begin position="15"/>
        <end position="33"/>
    </location>
</feature>
<dbReference type="Proteomes" id="UP000305675">
    <property type="component" value="Unassembled WGS sequence"/>
</dbReference>
<keyword evidence="3 14" id="KW-0813">Transport</keyword>
<evidence type="ECO:0000256" key="10">
    <source>
        <dbReference type="ARBA" id="ARBA00023136"/>
    </source>
</evidence>
<dbReference type="GO" id="GO:0015035">
    <property type="term" value="F:protein-disulfide reductase activity"/>
    <property type="evidence" value="ECO:0007669"/>
    <property type="project" value="UniProtKB-UniRule"/>
</dbReference>
<evidence type="ECO:0000256" key="6">
    <source>
        <dbReference type="ARBA" id="ARBA00022692"/>
    </source>
</evidence>
<dbReference type="HAMAP" id="MF_00286">
    <property type="entry name" value="DsbB"/>
    <property type="match status" value="1"/>
</dbReference>
<evidence type="ECO:0000256" key="1">
    <source>
        <dbReference type="ARBA" id="ARBA00004429"/>
    </source>
</evidence>
<evidence type="ECO:0000256" key="11">
    <source>
        <dbReference type="ARBA" id="ARBA00023157"/>
    </source>
</evidence>
<evidence type="ECO:0000256" key="3">
    <source>
        <dbReference type="ARBA" id="ARBA00022448"/>
    </source>
</evidence>
<feature type="disulfide bond" description="Redox-active" evidence="14">
    <location>
        <begin position="41"/>
        <end position="44"/>
    </location>
</feature>
<evidence type="ECO:0000256" key="5">
    <source>
        <dbReference type="ARBA" id="ARBA00022519"/>
    </source>
</evidence>
<feature type="topological domain" description="Cytoplasmic" evidence="14">
    <location>
        <begin position="1"/>
        <end position="14"/>
    </location>
</feature>
<dbReference type="InterPro" id="IPR050183">
    <property type="entry name" value="DsbB"/>
</dbReference>
<keyword evidence="10 14" id="KW-0472">Membrane</keyword>
<dbReference type="NCBIfam" id="NF002485">
    <property type="entry name" value="PRK01749.1"/>
    <property type="match status" value="1"/>
</dbReference>
<feature type="transmembrane region" description="Helical" evidence="15">
    <location>
        <begin position="45"/>
        <end position="63"/>
    </location>
</feature>
<dbReference type="PANTHER" id="PTHR36570:SF2">
    <property type="entry name" value="DISULFIDE BOND FORMATION PROTEIN B"/>
    <property type="match status" value="1"/>
</dbReference>
<feature type="transmembrane region" description="Helical" evidence="15">
    <location>
        <begin position="145"/>
        <end position="166"/>
    </location>
</feature>
<dbReference type="PANTHER" id="PTHR36570">
    <property type="entry name" value="DISULFIDE BOND FORMATION PROTEIN B"/>
    <property type="match status" value="1"/>
</dbReference>
<reference evidence="16 17" key="1">
    <citation type="submission" date="2019-04" db="EMBL/GenBank/DDBJ databases">
        <authorList>
            <person name="Hwang J.C."/>
        </authorList>
    </citation>
    <scope>NUCLEOTIDE SEQUENCE [LARGE SCALE GENOMIC DNA]</scope>
    <source>
        <strain evidence="16 17">IMCC35002</strain>
    </source>
</reference>
<keyword evidence="7 14" id="KW-0249">Electron transport</keyword>
<evidence type="ECO:0000313" key="17">
    <source>
        <dbReference type="Proteomes" id="UP000305675"/>
    </source>
</evidence>
<keyword evidence="9 14" id="KW-0560">Oxidoreductase</keyword>